<protein>
    <recommendedName>
        <fullName evidence="1">AbiEi antitoxin C-terminal domain-containing protein</fullName>
    </recommendedName>
</protein>
<dbReference type="OrthoDB" id="42441at2"/>
<sequence>MQWIIVCLPPVLYSDLSCVFHKGELAMPVRGFYVIVSPEYRQMGCLPASRFIPALMQYLKEPYYTGLLSAGEFYGAAHQRPQAFQVVTEHSRPGIICDMVKADFIKRKSQSTTREPYTFVPMQDFFNPWTDEMLYEKYGIMEDEIKFINSMIRPMEIQGSLLDE</sequence>
<keyword evidence="3" id="KW-1185">Reference proteome</keyword>
<dbReference type="KEGG" id="plt:Plut_0645"/>
<gene>
    <name evidence="2" type="ordered locus">Plut_0645</name>
</gene>
<dbReference type="eggNOG" id="COG5340">
    <property type="taxonomic scope" value="Bacteria"/>
</dbReference>
<name>Q3B556_CHLL3</name>
<accession>Q3B556</accession>
<proteinExistence type="predicted"/>
<evidence type="ECO:0000259" key="1">
    <source>
        <dbReference type="Pfam" id="PF09407"/>
    </source>
</evidence>
<feature type="domain" description="AbiEi antitoxin C-terminal" evidence="1">
    <location>
        <begin position="45"/>
        <end position="111"/>
    </location>
</feature>
<dbReference type="Pfam" id="PF09407">
    <property type="entry name" value="AbiEi_1"/>
    <property type="match status" value="1"/>
</dbReference>
<evidence type="ECO:0000313" key="3">
    <source>
        <dbReference type="Proteomes" id="UP000002709"/>
    </source>
</evidence>
<dbReference type="RefSeq" id="WP_011357400.1">
    <property type="nucleotide sequence ID" value="NC_007512.1"/>
</dbReference>
<dbReference type="STRING" id="319225.Plut_0645"/>
<organism evidence="2 3">
    <name type="scientific">Chlorobium luteolum (strain DSM 273 / BCRC 81028 / 2530)</name>
    <name type="common">Pelodictyon luteolum</name>
    <dbReference type="NCBI Taxonomy" id="319225"/>
    <lineage>
        <taxon>Bacteria</taxon>
        <taxon>Pseudomonadati</taxon>
        <taxon>Chlorobiota</taxon>
        <taxon>Chlorobiia</taxon>
        <taxon>Chlorobiales</taxon>
        <taxon>Chlorobiaceae</taxon>
        <taxon>Chlorobium/Pelodictyon group</taxon>
        <taxon>Pelodictyon</taxon>
    </lineage>
</organism>
<dbReference type="eggNOG" id="COG0286">
    <property type="taxonomic scope" value="Bacteria"/>
</dbReference>
<dbReference type="Proteomes" id="UP000002709">
    <property type="component" value="Chromosome"/>
</dbReference>
<dbReference type="HOGENOM" id="CLU_1617427_0_0_10"/>
<dbReference type="InterPro" id="IPR018547">
    <property type="entry name" value="AbiEi_C"/>
</dbReference>
<dbReference type="AlphaFoldDB" id="Q3B556"/>
<evidence type="ECO:0000313" key="2">
    <source>
        <dbReference type="EMBL" id="ABB23525.1"/>
    </source>
</evidence>
<dbReference type="EMBL" id="CP000096">
    <property type="protein sequence ID" value="ABB23525.1"/>
    <property type="molecule type" value="Genomic_DNA"/>
</dbReference>
<reference evidence="3" key="1">
    <citation type="submission" date="2005-08" db="EMBL/GenBank/DDBJ databases">
        <title>Complete sequence of Pelodictyon luteolum DSM 273.</title>
        <authorList>
            <consortium name="US DOE Joint Genome Institute"/>
            <person name="Copeland A."/>
            <person name="Lucas S."/>
            <person name="Lapidus A."/>
            <person name="Barry K."/>
            <person name="Detter J.C."/>
            <person name="Glavina T."/>
            <person name="Hammon N."/>
            <person name="Israni S."/>
            <person name="Pitluck S."/>
            <person name="Bryant D."/>
            <person name="Schmutz J."/>
            <person name="Larimer F."/>
            <person name="Land M."/>
            <person name="Kyrpides N."/>
            <person name="Ivanova N."/>
            <person name="Richardson P."/>
        </authorList>
    </citation>
    <scope>NUCLEOTIDE SEQUENCE [LARGE SCALE GENOMIC DNA]</scope>
    <source>
        <strain evidence="3">DSM 273 / BCRC 81028 / 2530</strain>
    </source>
</reference>